<dbReference type="PROSITE" id="PS51257">
    <property type="entry name" value="PROKAR_LIPOPROTEIN"/>
    <property type="match status" value="1"/>
</dbReference>
<evidence type="ECO:0000313" key="1">
    <source>
        <dbReference type="EMBL" id="ACR37315.1"/>
    </source>
</evidence>
<dbReference type="EMBL" id="BT086962">
    <property type="protein sequence ID" value="ACR37315.1"/>
    <property type="molecule type" value="mRNA"/>
</dbReference>
<protein>
    <submittedName>
        <fullName evidence="1">Uncharacterized protein</fullName>
    </submittedName>
</protein>
<dbReference type="AlphaFoldDB" id="C4J815"/>
<accession>C4J815</accession>
<name>C4J815_MAIZE</name>
<organism evidence="1">
    <name type="scientific">Zea mays</name>
    <name type="common">Maize</name>
    <dbReference type="NCBI Taxonomy" id="4577"/>
    <lineage>
        <taxon>Eukaryota</taxon>
        <taxon>Viridiplantae</taxon>
        <taxon>Streptophyta</taxon>
        <taxon>Embryophyta</taxon>
        <taxon>Tracheophyta</taxon>
        <taxon>Spermatophyta</taxon>
        <taxon>Magnoliopsida</taxon>
        <taxon>Liliopsida</taxon>
        <taxon>Poales</taxon>
        <taxon>Poaceae</taxon>
        <taxon>PACMAD clade</taxon>
        <taxon>Panicoideae</taxon>
        <taxon>Andropogonodae</taxon>
        <taxon>Andropogoneae</taxon>
        <taxon>Tripsacinae</taxon>
        <taxon>Zea</taxon>
    </lineage>
</organism>
<reference evidence="1" key="1">
    <citation type="journal article" date="2009" name="PLoS Genet.">
        <title>Sequencing, mapping, and analysis of 27,455 maize full-length cDNAs.</title>
        <authorList>
            <person name="Soderlund C."/>
            <person name="Descour A."/>
            <person name="Kudrna D."/>
            <person name="Bomhoff M."/>
            <person name="Boyd L."/>
            <person name="Currie J."/>
            <person name="Angelova A."/>
            <person name="Collura K."/>
            <person name="Wissotski M."/>
            <person name="Ashley E."/>
            <person name="Morrow D."/>
            <person name="Fernandes J."/>
            <person name="Walbot V."/>
            <person name="Yu Y."/>
        </authorList>
    </citation>
    <scope>NUCLEOTIDE SEQUENCE</scope>
    <source>
        <strain evidence="1">B73</strain>
    </source>
</reference>
<sequence>MRTPMSSSSTYLPMSSASFSFSFAGCSADG</sequence>
<reference evidence="1" key="2">
    <citation type="submission" date="2012-06" db="EMBL/GenBank/DDBJ databases">
        <authorList>
            <person name="Yu Y."/>
            <person name="Currie J."/>
            <person name="Lomeli R."/>
            <person name="Angelova A."/>
            <person name="Collura K."/>
            <person name="Wissotski M."/>
            <person name="Campos D."/>
            <person name="Kudrna D."/>
            <person name="Golser W."/>
            <person name="Ashely E."/>
            <person name="Descour A."/>
            <person name="Fernandes J."/>
            <person name="Soderlund C."/>
            <person name="Walbot V."/>
        </authorList>
    </citation>
    <scope>NUCLEOTIDE SEQUENCE</scope>
    <source>
        <strain evidence="1">B73</strain>
    </source>
</reference>
<proteinExistence type="evidence at transcript level"/>